<comment type="similarity">
    <text evidence="1">Belongs to the 'GDXG' lipolytic enzyme family.</text>
</comment>
<organism evidence="7 8">
    <name type="scientific">Phascolarctos cinereus</name>
    <name type="common">Koala</name>
    <dbReference type="NCBI Taxonomy" id="38626"/>
    <lineage>
        <taxon>Eukaryota</taxon>
        <taxon>Metazoa</taxon>
        <taxon>Chordata</taxon>
        <taxon>Craniata</taxon>
        <taxon>Vertebrata</taxon>
        <taxon>Euteleostomi</taxon>
        <taxon>Mammalia</taxon>
        <taxon>Metatheria</taxon>
        <taxon>Diprotodontia</taxon>
        <taxon>Phascolarctidae</taxon>
        <taxon>Phascolarctos</taxon>
    </lineage>
</organism>
<feature type="active site" evidence="4 5">
    <location>
        <position position="184"/>
    </location>
</feature>
<dbReference type="PROSITE" id="PS01174">
    <property type="entry name" value="LIPASE_GDXG_SER"/>
    <property type="match status" value="1"/>
</dbReference>
<dbReference type="SUPFAM" id="SSF53474">
    <property type="entry name" value="alpha/beta-Hydrolases"/>
    <property type="match status" value="1"/>
</dbReference>
<reference evidence="8" key="1">
    <citation type="submission" date="2025-08" db="UniProtKB">
        <authorList>
            <consortium name="RefSeq"/>
        </authorList>
    </citation>
    <scope>IDENTIFICATION</scope>
    <source>
        <tissue evidence="8">Spleen</tissue>
    </source>
</reference>
<dbReference type="InterPro" id="IPR050300">
    <property type="entry name" value="GDXG_lipolytic_enzyme"/>
</dbReference>
<dbReference type="PANTHER" id="PTHR48081:SF28">
    <property type="entry name" value="ALPHA_BETA HYDROLASE FOLD-3 DOMAIN-CONTAINING PROTEIN"/>
    <property type="match status" value="1"/>
</dbReference>
<evidence type="ECO:0000256" key="2">
    <source>
        <dbReference type="ARBA" id="ARBA00022801"/>
    </source>
</evidence>
<feature type="active site" evidence="4">
    <location>
        <position position="361"/>
    </location>
</feature>
<dbReference type="KEGG" id="pcw:110210136"/>
<dbReference type="FunCoup" id="A0A6P5KJ14">
    <property type="interactions" value="35"/>
</dbReference>
<dbReference type="PIRSF" id="PIRSF037251">
    <property type="entry name" value="Arylacetamide_deacetylase"/>
    <property type="match status" value="1"/>
</dbReference>
<dbReference type="AlphaFoldDB" id="A0A6P5KJ14"/>
<accession>A0A6P5KJ14</accession>
<evidence type="ECO:0000256" key="3">
    <source>
        <dbReference type="ARBA" id="ARBA00023157"/>
    </source>
</evidence>
<evidence type="ECO:0000256" key="4">
    <source>
        <dbReference type="PIRSR" id="PIRSR037251-1"/>
    </source>
</evidence>
<proteinExistence type="inferred from homology"/>
<dbReference type="Pfam" id="PF07859">
    <property type="entry name" value="Abhydrolase_3"/>
    <property type="match status" value="2"/>
</dbReference>
<dbReference type="InterPro" id="IPR017157">
    <property type="entry name" value="Arylacetamide_deacetylase"/>
</dbReference>
<dbReference type="GO" id="GO:0016020">
    <property type="term" value="C:membrane"/>
    <property type="evidence" value="ECO:0007669"/>
    <property type="project" value="InterPro"/>
</dbReference>
<dbReference type="InParanoid" id="A0A6P5KJ14"/>
<keyword evidence="3" id="KW-1015">Disulfide bond</keyword>
<protein>
    <submittedName>
        <fullName evidence="8">Arylacetamide deacetylase-like isoform X1</fullName>
    </submittedName>
</protein>
<evidence type="ECO:0000259" key="6">
    <source>
        <dbReference type="Pfam" id="PF07859"/>
    </source>
</evidence>
<feature type="domain" description="Alpha/beta hydrolase fold-3" evidence="6">
    <location>
        <begin position="334"/>
        <end position="394"/>
    </location>
</feature>
<sequence length="418" mass="47826">MGKKSLCLLISCALLSYFVYTPLPDNIEQPWKLMITWAVIRCGASLSGILEILGFPPYAVGYFFQVPPTSDANVTVTDTLFNKVPVRVFEPKQKSSTMRRAVFYIHGGGWTAGDARWITYDDLARQMVNKLDAVVISTNYRLSPQYHFPTQFEDVYDALRWFLRKKVLEEYGVDPARICVAGDSAGGNLAAGTTQKENNIRTKKERRNITEKTKRLRHRLLDDPEVKIKVKIQSLIYPALQTLDMDLPSYRENAYIPILLKYDMVLFWSLYFTSDKVLREAMLANQHTPVESNHLFKFVNWSTLLPERFQKGHLYTSPMHGPADLAKKFPGFLDVRASSLLADDSKLQGLPLTHILTCQYDVLRDDGLMYVSRLRAAGVQVVHEHVEDGFHGILSFSMSFKAGQRELNKYLKWLEENL</sequence>
<dbReference type="InterPro" id="IPR029058">
    <property type="entry name" value="AB_hydrolase_fold"/>
</dbReference>
<dbReference type="GO" id="GO:0052689">
    <property type="term" value="F:carboxylic ester hydrolase activity"/>
    <property type="evidence" value="ECO:0007669"/>
    <property type="project" value="InterPro"/>
</dbReference>
<dbReference type="InterPro" id="IPR033140">
    <property type="entry name" value="Lipase_GDXG_put_SER_AS"/>
</dbReference>
<gene>
    <name evidence="8" type="primary">LOC110210136</name>
</gene>
<dbReference type="GeneID" id="110210136"/>
<dbReference type="PANTHER" id="PTHR48081">
    <property type="entry name" value="AB HYDROLASE SUPERFAMILY PROTEIN C4A8.06C"/>
    <property type="match status" value="1"/>
</dbReference>
<keyword evidence="7" id="KW-1185">Reference proteome</keyword>
<evidence type="ECO:0000256" key="5">
    <source>
        <dbReference type="PROSITE-ProRule" id="PRU10038"/>
    </source>
</evidence>
<dbReference type="RefSeq" id="XP_020844612.1">
    <property type="nucleotide sequence ID" value="XM_020988953.1"/>
</dbReference>
<keyword evidence="2" id="KW-0378">Hydrolase</keyword>
<name>A0A6P5KJ14_PHACI</name>
<evidence type="ECO:0000256" key="1">
    <source>
        <dbReference type="ARBA" id="ARBA00010515"/>
    </source>
</evidence>
<feature type="domain" description="Alpha/beta hydrolase fold-3" evidence="6">
    <location>
        <begin position="102"/>
        <end position="279"/>
    </location>
</feature>
<dbReference type="Proteomes" id="UP000515140">
    <property type="component" value="Unplaced"/>
</dbReference>
<dbReference type="Gene3D" id="3.40.50.1820">
    <property type="entry name" value="alpha/beta hydrolase"/>
    <property type="match status" value="1"/>
</dbReference>
<dbReference type="InterPro" id="IPR013094">
    <property type="entry name" value="AB_hydrolase_3"/>
</dbReference>
<feature type="active site" evidence="4">
    <location>
        <position position="391"/>
    </location>
</feature>
<evidence type="ECO:0000313" key="7">
    <source>
        <dbReference type="Proteomes" id="UP000515140"/>
    </source>
</evidence>
<evidence type="ECO:0000313" key="8">
    <source>
        <dbReference type="RefSeq" id="XP_020844612.1"/>
    </source>
</evidence>